<dbReference type="EMBL" id="KY979132">
    <property type="protein sequence ID" value="ASD50581.1"/>
    <property type="molecule type" value="Genomic_DNA"/>
</dbReference>
<reference evidence="1 2" key="1">
    <citation type="submission" date="2017-08" db="EMBL/GenBank/DDBJ databases">
        <title>Characterization and complete genome sequence of novel bacteriophage infecting the causal agent of bacterial fruit blotch, Acidovorax citrulli.</title>
        <authorList>
            <person name="Midani A.R."/>
            <person name="Park S.-H."/>
            <person name="Choi T.-J."/>
        </authorList>
    </citation>
    <scope>NUCLEOTIDE SEQUENCE [LARGE SCALE GENOMIC DNA]</scope>
</reference>
<dbReference type="KEGG" id="vg:40085733"/>
<dbReference type="Proteomes" id="UP000224101">
    <property type="component" value="Segment"/>
</dbReference>
<dbReference type="OrthoDB" id="41711at10239"/>
<accession>A0A218M3G6</accession>
<evidence type="ECO:0000313" key="2">
    <source>
        <dbReference type="Proteomes" id="UP000224101"/>
    </source>
</evidence>
<protein>
    <submittedName>
        <fullName evidence="1">Uncharacterized protein</fullName>
    </submittedName>
</protein>
<keyword evidence="2" id="KW-1185">Reference proteome</keyword>
<dbReference type="RefSeq" id="YP_009609648.1">
    <property type="nucleotide sequence ID" value="NC_041997.1"/>
</dbReference>
<organism evidence="1 2">
    <name type="scientific">Acidovorax phage ACP17</name>
    <dbReference type="NCBI Taxonomy" id="2010329"/>
    <lineage>
        <taxon>Viruses</taxon>
        <taxon>Duplodnaviria</taxon>
        <taxon>Heunggongvirae</taxon>
        <taxon>Uroviricota</taxon>
        <taxon>Caudoviricetes</taxon>
        <taxon>Busanvirus</taxon>
        <taxon>Busanvirus ACP17</taxon>
    </lineage>
</organism>
<sequence>MALILNQAQAEAVYSAMRVLNNIGTVDGDLTLNDGLRVQWLECVTIRDGLSGPREIYANQSDFASAYGLLPLVEGVITVRADGEANRYTVIRDSNRWVAGVQLNGEYTVDRQQAMMARFAEALQAF</sequence>
<evidence type="ECO:0000313" key="1">
    <source>
        <dbReference type="EMBL" id="ASD50581.1"/>
    </source>
</evidence>
<dbReference type="GeneID" id="40085733"/>
<proteinExistence type="predicted"/>
<name>A0A218M3G6_9CAUD</name>